<evidence type="ECO:0000259" key="8">
    <source>
        <dbReference type="PROSITE" id="PS50110"/>
    </source>
</evidence>
<dbReference type="InterPro" id="IPR009057">
    <property type="entry name" value="Homeodomain-like_sf"/>
</dbReference>
<dbReference type="InterPro" id="IPR002197">
    <property type="entry name" value="HTH_Fis"/>
</dbReference>
<keyword evidence="10" id="KW-1185">Reference proteome</keyword>
<dbReference type="InterPro" id="IPR001789">
    <property type="entry name" value="Sig_transdc_resp-reg_receiver"/>
</dbReference>
<keyword evidence="5" id="KW-0804">Transcription</keyword>
<dbReference type="SUPFAM" id="SSF46689">
    <property type="entry name" value="Homeodomain-like"/>
    <property type="match status" value="1"/>
</dbReference>
<dbReference type="PROSITE" id="PS00688">
    <property type="entry name" value="SIGMA54_INTERACT_3"/>
    <property type="match status" value="1"/>
</dbReference>
<dbReference type="InterPro" id="IPR003593">
    <property type="entry name" value="AAA+_ATPase"/>
</dbReference>
<dbReference type="InterPro" id="IPR025662">
    <property type="entry name" value="Sigma_54_int_dom_ATP-bd_1"/>
</dbReference>
<protein>
    <submittedName>
        <fullName evidence="9">Sigma-54 dependent transcriptional regulator</fullName>
    </submittedName>
</protein>
<keyword evidence="4" id="KW-0238">DNA-binding</keyword>
<keyword evidence="2" id="KW-0067">ATP-binding</keyword>
<dbReference type="Pfam" id="PF25601">
    <property type="entry name" value="AAA_lid_14"/>
    <property type="match status" value="1"/>
</dbReference>
<dbReference type="SUPFAM" id="SSF52540">
    <property type="entry name" value="P-loop containing nucleoside triphosphate hydrolases"/>
    <property type="match status" value="1"/>
</dbReference>
<dbReference type="InterPro" id="IPR011006">
    <property type="entry name" value="CheY-like_superfamily"/>
</dbReference>
<dbReference type="Pfam" id="PF00158">
    <property type="entry name" value="Sigma54_activat"/>
    <property type="match status" value="1"/>
</dbReference>
<dbReference type="Gene3D" id="1.10.8.60">
    <property type="match status" value="1"/>
</dbReference>
<dbReference type="InterPro" id="IPR027417">
    <property type="entry name" value="P-loop_NTPase"/>
</dbReference>
<dbReference type="SUPFAM" id="SSF52172">
    <property type="entry name" value="CheY-like"/>
    <property type="match status" value="1"/>
</dbReference>
<keyword evidence="3" id="KW-0805">Transcription regulation</keyword>
<dbReference type="PROSITE" id="PS00675">
    <property type="entry name" value="SIGMA54_INTERACT_1"/>
    <property type="match status" value="1"/>
</dbReference>
<dbReference type="PANTHER" id="PTHR32071">
    <property type="entry name" value="TRANSCRIPTIONAL REGULATORY PROTEIN"/>
    <property type="match status" value="1"/>
</dbReference>
<evidence type="ECO:0000256" key="5">
    <source>
        <dbReference type="ARBA" id="ARBA00023163"/>
    </source>
</evidence>
<dbReference type="Proteomes" id="UP001154240">
    <property type="component" value="Unassembled WGS sequence"/>
</dbReference>
<reference evidence="9" key="2">
    <citation type="submission" date="2022-10" db="EMBL/GenBank/DDBJ databases">
        <authorList>
            <person name="Aronson H.S."/>
        </authorList>
    </citation>
    <scope>NUCLEOTIDE SEQUENCE</scope>
    <source>
        <strain evidence="9">RS19-109</strain>
    </source>
</reference>
<dbReference type="Pfam" id="PF02954">
    <property type="entry name" value="HTH_8"/>
    <property type="match status" value="1"/>
</dbReference>
<dbReference type="CDD" id="cd00009">
    <property type="entry name" value="AAA"/>
    <property type="match status" value="1"/>
</dbReference>
<evidence type="ECO:0000259" key="7">
    <source>
        <dbReference type="PROSITE" id="PS50045"/>
    </source>
</evidence>
<evidence type="ECO:0000256" key="3">
    <source>
        <dbReference type="ARBA" id="ARBA00023015"/>
    </source>
</evidence>
<sequence>MKPRILLIDDDASLRRVTEYNLSSGGFHVLAAASGREGLALFRRHDPDLVITDVQLGDLNGLQILAAVKKESPLTPVLVITAFGSIELAVKAMQEGAFTFLAKPFDREALRLSCRKALELRQLHEQKQLLSGEINRLTGTEGMETANSAMAELLDTAKRAANSEANVLIAGESGTGKEVLARLVHQHSPRAQGPMVAVNCAAIPENLLESELFGHVKGAFTGAVRSRKGCFQSAAGGSLFLDEIGELRLDLQAKLLRAIQERVVTPVGADQPEAVDVRLIAASNRDLYAAIGQGTFREDLYYRLGVIVLPLPPLRERREDIPGLVGHFLLKLGAPAGVRFSPQALARLKIHPWPGNIRELQNIVERAVILRKGLFIEADDLQLAPLSQALGTKGIPEIPDEGLSLEAVERGLIVKALAKANGNRSEAARLLKIPRHVLIYRLEKFKI</sequence>
<organism evidence="9 10">
    <name type="scientific">Thiovibrio frasassiensis</name>
    <dbReference type="NCBI Taxonomy" id="2984131"/>
    <lineage>
        <taxon>Bacteria</taxon>
        <taxon>Pseudomonadati</taxon>
        <taxon>Thermodesulfobacteriota</taxon>
        <taxon>Desulfobulbia</taxon>
        <taxon>Desulfobulbales</taxon>
        <taxon>Thiovibrionaceae</taxon>
        <taxon>Thiovibrio</taxon>
    </lineage>
</organism>
<dbReference type="Gene3D" id="3.40.50.2300">
    <property type="match status" value="1"/>
</dbReference>
<evidence type="ECO:0000313" key="9">
    <source>
        <dbReference type="EMBL" id="MDG4474753.1"/>
    </source>
</evidence>
<dbReference type="GO" id="GO:0006355">
    <property type="term" value="P:regulation of DNA-templated transcription"/>
    <property type="evidence" value="ECO:0007669"/>
    <property type="project" value="InterPro"/>
</dbReference>
<dbReference type="SMART" id="SM00382">
    <property type="entry name" value="AAA"/>
    <property type="match status" value="1"/>
</dbReference>
<dbReference type="InterPro" id="IPR002078">
    <property type="entry name" value="Sigma_54_int"/>
</dbReference>
<dbReference type="PROSITE" id="PS50110">
    <property type="entry name" value="RESPONSE_REGULATORY"/>
    <property type="match status" value="1"/>
</dbReference>
<reference evidence="9" key="1">
    <citation type="journal article" date="2022" name="bioRxiv">
        <title>Thiovibrio frasassiensisgen. nov., sp. nov., an autotrophic, elemental sulfur disproportionating bacterium isolated from sulfidic karst sediment, and proposal of Thiovibrionaceae fam. nov.</title>
        <authorList>
            <person name="Aronson H."/>
            <person name="Thomas C."/>
            <person name="Bhattacharyya M."/>
            <person name="Eckstein S."/>
            <person name="Jensen S."/>
            <person name="Barco R."/>
            <person name="Macalady J."/>
            <person name="Amend J."/>
        </authorList>
    </citation>
    <scope>NUCLEOTIDE SEQUENCE</scope>
    <source>
        <strain evidence="9">RS19-109</strain>
    </source>
</reference>
<evidence type="ECO:0000256" key="4">
    <source>
        <dbReference type="ARBA" id="ARBA00023125"/>
    </source>
</evidence>
<name>A0A9X4MEE2_9BACT</name>
<dbReference type="InterPro" id="IPR025944">
    <property type="entry name" value="Sigma_54_int_dom_CS"/>
</dbReference>
<keyword evidence="6" id="KW-0597">Phosphoprotein</keyword>
<evidence type="ECO:0000256" key="1">
    <source>
        <dbReference type="ARBA" id="ARBA00022741"/>
    </source>
</evidence>
<evidence type="ECO:0000256" key="6">
    <source>
        <dbReference type="PROSITE-ProRule" id="PRU00169"/>
    </source>
</evidence>
<accession>A0A9X4MEE2</accession>
<feature type="domain" description="Response regulatory" evidence="8">
    <location>
        <begin position="4"/>
        <end position="118"/>
    </location>
</feature>
<dbReference type="PANTHER" id="PTHR32071:SF113">
    <property type="entry name" value="ALGINATE BIOSYNTHESIS TRANSCRIPTIONAL REGULATORY PROTEIN ALGB"/>
    <property type="match status" value="1"/>
</dbReference>
<comment type="caution">
    <text evidence="9">The sequence shown here is derived from an EMBL/GenBank/DDBJ whole genome shotgun (WGS) entry which is preliminary data.</text>
</comment>
<dbReference type="FunFam" id="3.40.50.300:FF:000006">
    <property type="entry name" value="DNA-binding transcriptional regulator NtrC"/>
    <property type="match status" value="1"/>
</dbReference>
<dbReference type="InterPro" id="IPR025943">
    <property type="entry name" value="Sigma_54_int_dom_ATP-bd_2"/>
</dbReference>
<evidence type="ECO:0000256" key="2">
    <source>
        <dbReference type="ARBA" id="ARBA00022840"/>
    </source>
</evidence>
<feature type="modified residue" description="4-aspartylphosphate" evidence="6">
    <location>
        <position position="53"/>
    </location>
</feature>
<proteinExistence type="predicted"/>
<gene>
    <name evidence="9" type="ORF">OLX77_01095</name>
</gene>
<feature type="domain" description="Sigma-54 factor interaction" evidence="7">
    <location>
        <begin position="143"/>
        <end position="369"/>
    </location>
</feature>
<dbReference type="EMBL" id="JAPHEH010000001">
    <property type="protein sequence ID" value="MDG4474753.1"/>
    <property type="molecule type" value="Genomic_DNA"/>
</dbReference>
<dbReference type="PRINTS" id="PR01590">
    <property type="entry name" value="HTHFIS"/>
</dbReference>
<evidence type="ECO:0000313" key="10">
    <source>
        <dbReference type="Proteomes" id="UP001154240"/>
    </source>
</evidence>
<dbReference type="InterPro" id="IPR058031">
    <property type="entry name" value="AAA_lid_NorR"/>
</dbReference>
<dbReference type="Gene3D" id="1.10.10.60">
    <property type="entry name" value="Homeodomain-like"/>
    <property type="match status" value="1"/>
</dbReference>
<dbReference type="Gene3D" id="3.40.50.300">
    <property type="entry name" value="P-loop containing nucleotide triphosphate hydrolases"/>
    <property type="match status" value="1"/>
</dbReference>
<dbReference type="Pfam" id="PF00072">
    <property type="entry name" value="Response_reg"/>
    <property type="match status" value="1"/>
</dbReference>
<dbReference type="PROSITE" id="PS50045">
    <property type="entry name" value="SIGMA54_INTERACT_4"/>
    <property type="match status" value="1"/>
</dbReference>
<dbReference type="GO" id="GO:0005524">
    <property type="term" value="F:ATP binding"/>
    <property type="evidence" value="ECO:0007669"/>
    <property type="project" value="UniProtKB-KW"/>
</dbReference>
<dbReference type="AlphaFoldDB" id="A0A9X4MEE2"/>
<dbReference type="GO" id="GO:0000160">
    <property type="term" value="P:phosphorelay signal transduction system"/>
    <property type="evidence" value="ECO:0007669"/>
    <property type="project" value="InterPro"/>
</dbReference>
<dbReference type="PROSITE" id="PS00676">
    <property type="entry name" value="SIGMA54_INTERACT_2"/>
    <property type="match status" value="1"/>
</dbReference>
<dbReference type="RefSeq" id="WP_307631733.1">
    <property type="nucleotide sequence ID" value="NZ_JAPHEH010000001.1"/>
</dbReference>
<keyword evidence="1" id="KW-0547">Nucleotide-binding</keyword>
<dbReference type="GO" id="GO:0043565">
    <property type="term" value="F:sequence-specific DNA binding"/>
    <property type="evidence" value="ECO:0007669"/>
    <property type="project" value="InterPro"/>
</dbReference>
<dbReference type="SMART" id="SM00448">
    <property type="entry name" value="REC"/>
    <property type="match status" value="1"/>
</dbReference>